<dbReference type="Pfam" id="PF02254">
    <property type="entry name" value="TrkA_N"/>
    <property type="match status" value="1"/>
</dbReference>
<dbReference type="EMBL" id="SUKA01000003">
    <property type="protein sequence ID" value="TJY66016.1"/>
    <property type="molecule type" value="Genomic_DNA"/>
</dbReference>
<feature type="transmembrane region" description="Helical" evidence="12">
    <location>
        <begin position="116"/>
        <end position="133"/>
    </location>
</feature>
<feature type="transmembrane region" description="Helical" evidence="12">
    <location>
        <begin position="154"/>
        <end position="175"/>
    </location>
</feature>
<evidence type="ECO:0000256" key="7">
    <source>
        <dbReference type="ARBA" id="ARBA00022692"/>
    </source>
</evidence>
<feature type="domain" description="RCK N-terminal" evidence="13">
    <location>
        <begin position="415"/>
        <end position="531"/>
    </location>
</feature>
<feature type="transmembrane region" description="Helical" evidence="12">
    <location>
        <begin position="56"/>
        <end position="75"/>
    </location>
</feature>
<evidence type="ECO:0000256" key="5">
    <source>
        <dbReference type="ARBA" id="ARBA00022475"/>
    </source>
</evidence>
<dbReference type="GO" id="GO:0005886">
    <property type="term" value="C:plasma membrane"/>
    <property type="evidence" value="ECO:0007669"/>
    <property type="project" value="InterPro"/>
</dbReference>
<dbReference type="InterPro" id="IPR006153">
    <property type="entry name" value="Cation/H_exchanger_TM"/>
</dbReference>
<dbReference type="InterPro" id="IPR003148">
    <property type="entry name" value="RCK_N"/>
</dbReference>
<keyword evidence="11 12" id="KW-0472">Membrane</keyword>
<dbReference type="PANTHER" id="PTHR46157:SF4">
    <property type="entry name" value="K(+) EFFLUX ANTIPORTER 3, CHLOROPLASTIC"/>
    <property type="match status" value="1"/>
</dbReference>
<dbReference type="Gene3D" id="1.20.1530.20">
    <property type="match status" value="1"/>
</dbReference>
<dbReference type="AlphaFoldDB" id="A0A4U0H3B8"/>
<dbReference type="GO" id="GO:0015079">
    <property type="term" value="F:potassium ion transmembrane transporter activity"/>
    <property type="evidence" value="ECO:0007669"/>
    <property type="project" value="InterPro"/>
</dbReference>
<evidence type="ECO:0000256" key="12">
    <source>
        <dbReference type="SAM" id="Phobius"/>
    </source>
</evidence>
<dbReference type="SUPFAM" id="SSF51735">
    <property type="entry name" value="NAD(P)-binding Rossmann-fold domains"/>
    <property type="match status" value="1"/>
</dbReference>
<dbReference type="Pfam" id="PF00999">
    <property type="entry name" value="Na_H_Exchanger"/>
    <property type="match status" value="1"/>
</dbReference>
<keyword evidence="4" id="KW-0050">Antiport</keyword>
<keyword evidence="6" id="KW-0633">Potassium transport</keyword>
<keyword evidence="3" id="KW-0813">Transport</keyword>
<keyword evidence="9 12" id="KW-1133">Transmembrane helix</keyword>
<dbReference type="InterPro" id="IPR004771">
    <property type="entry name" value="K/H_exchanger"/>
</dbReference>
<gene>
    <name evidence="14" type="ORF">FAZ19_13045</name>
</gene>
<dbReference type="GO" id="GO:0015297">
    <property type="term" value="F:antiporter activity"/>
    <property type="evidence" value="ECO:0007669"/>
    <property type="project" value="UniProtKB-KW"/>
</dbReference>
<evidence type="ECO:0000313" key="15">
    <source>
        <dbReference type="Proteomes" id="UP000309872"/>
    </source>
</evidence>
<dbReference type="FunFam" id="3.40.50.720:FF:000036">
    <property type="entry name" value="Glutathione-regulated potassium-efflux system protein KefB"/>
    <property type="match status" value="1"/>
</dbReference>
<dbReference type="InterPro" id="IPR006036">
    <property type="entry name" value="K_uptake_TrkA"/>
</dbReference>
<dbReference type="InterPro" id="IPR038770">
    <property type="entry name" value="Na+/solute_symporter_sf"/>
</dbReference>
<evidence type="ECO:0000256" key="10">
    <source>
        <dbReference type="ARBA" id="ARBA00023065"/>
    </source>
</evidence>
<evidence type="ECO:0000256" key="1">
    <source>
        <dbReference type="ARBA" id="ARBA00004127"/>
    </source>
</evidence>
<feature type="transmembrane region" description="Helical" evidence="12">
    <location>
        <begin position="31"/>
        <end position="50"/>
    </location>
</feature>
<dbReference type="OrthoDB" id="9781411at2"/>
<feature type="transmembrane region" description="Helical" evidence="12">
    <location>
        <begin position="195"/>
        <end position="215"/>
    </location>
</feature>
<organism evidence="14 15">
    <name type="scientific">Sphingobacterium alkalisoli</name>
    <dbReference type="NCBI Taxonomy" id="1874115"/>
    <lineage>
        <taxon>Bacteria</taxon>
        <taxon>Pseudomonadati</taxon>
        <taxon>Bacteroidota</taxon>
        <taxon>Sphingobacteriia</taxon>
        <taxon>Sphingobacteriales</taxon>
        <taxon>Sphingobacteriaceae</taxon>
        <taxon>Sphingobacterium</taxon>
    </lineage>
</organism>
<feature type="transmembrane region" description="Helical" evidence="12">
    <location>
        <begin position="338"/>
        <end position="359"/>
    </location>
</feature>
<comment type="caution">
    <text evidence="14">The sequence shown here is derived from an EMBL/GenBank/DDBJ whole genome shotgun (WGS) entry which is preliminary data.</text>
</comment>
<accession>A0A4U0H3B8</accession>
<evidence type="ECO:0000256" key="6">
    <source>
        <dbReference type="ARBA" id="ARBA00022538"/>
    </source>
</evidence>
<reference evidence="14 15" key="1">
    <citation type="submission" date="2019-04" db="EMBL/GenBank/DDBJ databases">
        <title>Sphingobacterium olei sp. nov., isolated from oil-contaminated soil.</title>
        <authorList>
            <person name="Liu B."/>
        </authorList>
    </citation>
    <scope>NUCLEOTIDE SEQUENCE [LARGE SCALE GENOMIC DNA]</scope>
    <source>
        <strain evidence="14 15">Y3L14</strain>
    </source>
</reference>
<feature type="transmembrane region" description="Helical" evidence="12">
    <location>
        <begin position="87"/>
        <end position="110"/>
    </location>
</feature>
<dbReference type="Gene3D" id="3.40.50.720">
    <property type="entry name" value="NAD(P)-binding Rossmann-like Domain"/>
    <property type="match status" value="1"/>
</dbReference>
<evidence type="ECO:0000313" key="14">
    <source>
        <dbReference type="EMBL" id="TJY66016.1"/>
    </source>
</evidence>
<proteinExistence type="inferred from homology"/>
<feature type="transmembrane region" description="Helical" evidence="12">
    <location>
        <begin position="308"/>
        <end position="326"/>
    </location>
</feature>
<evidence type="ECO:0000256" key="4">
    <source>
        <dbReference type="ARBA" id="ARBA00022449"/>
    </source>
</evidence>
<feature type="transmembrane region" description="Helical" evidence="12">
    <location>
        <begin position="6"/>
        <end position="24"/>
    </location>
</feature>
<dbReference type="NCBIfam" id="TIGR00932">
    <property type="entry name" value="2a37"/>
    <property type="match status" value="1"/>
</dbReference>
<dbReference type="InterPro" id="IPR036291">
    <property type="entry name" value="NAD(P)-bd_dom_sf"/>
</dbReference>
<evidence type="ECO:0000256" key="9">
    <source>
        <dbReference type="ARBA" id="ARBA00022989"/>
    </source>
</evidence>
<keyword evidence="7 12" id="KW-0812">Transmembrane</keyword>
<feature type="transmembrane region" description="Helical" evidence="12">
    <location>
        <begin position="371"/>
        <end position="389"/>
    </location>
</feature>
<evidence type="ECO:0000259" key="13">
    <source>
        <dbReference type="PROSITE" id="PS51201"/>
    </source>
</evidence>
<protein>
    <submittedName>
        <fullName evidence="14">Potassium transporter</fullName>
    </submittedName>
</protein>
<dbReference type="PROSITE" id="PS51201">
    <property type="entry name" value="RCK_N"/>
    <property type="match status" value="1"/>
</dbReference>
<dbReference type="GO" id="GO:0012505">
    <property type="term" value="C:endomembrane system"/>
    <property type="evidence" value="ECO:0007669"/>
    <property type="project" value="UniProtKB-SubCell"/>
</dbReference>
<dbReference type="PRINTS" id="PR00335">
    <property type="entry name" value="KUPTAKETRKA"/>
</dbReference>
<dbReference type="Proteomes" id="UP000309872">
    <property type="component" value="Unassembled WGS sequence"/>
</dbReference>
<sequence>MAADLFQNALIYLGTAIVCVPISKKLGIGSVLGYLIGGILVGPFVLGLIGTDGHDVMHTAEFGVVMMLFVIGLELNPAQFWKMKTKIVGLGGLQMLLTGLLLFPLLYFVLSFSLNASLALAMTFAMSSTAIVLQTLKEKNLDKTPAGQNAFSVLLFQDIAVIPILAVLPLLALQSVSDSQEQHQLPGFLSVMEDYPSLLLLLAVGFVFVLSKYLLPIFLRLIAKVQMHELFTAAALFFVIGIAWLMEAVGISAALGAFMAGVLLANSEFRHELEADINPFKGLLLGIFFTAVGSTINFDIIAADPLKVSAIVFSLLFVKWIVLFVIGKKFKLASDQNILFAFLLCQVGEFAFVLLSSIGQIGIVPKDDLDLFMAVVTISMMVSPLLLFINEKFIAPKIGVTEKNTEKSYDEIEAHHEVILIGFGHFGSTLGRFLRANHIQATIIDSDSDRVNLLRKMGFNVFYGDGTRLDLLESAGARDAKILISALDNPHTNMELFDMLPKHFPHLKLFVRAKNRNDAYELMDKGIDHIFRESLLDSVYMGVDVLSELGLRKYTLHRKAQDFIVYDNEAMKKLAQHRTSKEYLGNFREEIELQERLLQEDSVFIAESEEDSAWDSSVRES</sequence>
<keyword evidence="15" id="KW-1185">Reference proteome</keyword>
<keyword evidence="8" id="KW-0630">Potassium</keyword>
<dbReference type="GO" id="GO:1902600">
    <property type="term" value="P:proton transmembrane transport"/>
    <property type="evidence" value="ECO:0007669"/>
    <property type="project" value="InterPro"/>
</dbReference>
<evidence type="ECO:0000256" key="2">
    <source>
        <dbReference type="ARBA" id="ARBA00005551"/>
    </source>
</evidence>
<evidence type="ECO:0000256" key="8">
    <source>
        <dbReference type="ARBA" id="ARBA00022958"/>
    </source>
</evidence>
<dbReference type="RefSeq" id="WP_136821145.1">
    <property type="nucleotide sequence ID" value="NZ_BMJX01000003.1"/>
</dbReference>
<name>A0A4U0H3B8_9SPHI</name>
<comment type="subcellular location">
    <subcellularLocation>
        <location evidence="1">Endomembrane system</location>
        <topology evidence="1">Multi-pass membrane protein</topology>
    </subcellularLocation>
</comment>
<keyword evidence="5" id="KW-1003">Cell membrane</keyword>
<keyword evidence="10" id="KW-0406">Ion transport</keyword>
<dbReference type="PANTHER" id="PTHR46157">
    <property type="entry name" value="K(+) EFFLUX ANTIPORTER 3, CHLOROPLASTIC"/>
    <property type="match status" value="1"/>
</dbReference>
<evidence type="ECO:0000256" key="3">
    <source>
        <dbReference type="ARBA" id="ARBA00022448"/>
    </source>
</evidence>
<comment type="similarity">
    <text evidence="2">Belongs to the monovalent cation:proton antiporter 2 (CPA2) transporter (TC 2.A.37) family.</text>
</comment>
<evidence type="ECO:0000256" key="11">
    <source>
        <dbReference type="ARBA" id="ARBA00023136"/>
    </source>
</evidence>